<dbReference type="Gene3D" id="3.40.50.980">
    <property type="match status" value="1"/>
</dbReference>
<accession>A0A1V3XI59</accession>
<feature type="region of interest" description="Disordered" evidence="1">
    <location>
        <begin position="1"/>
        <end position="54"/>
    </location>
</feature>
<dbReference type="Proteomes" id="UP000189229">
    <property type="component" value="Unassembled WGS sequence"/>
</dbReference>
<comment type="caution">
    <text evidence="3">The sequence shown here is derived from an EMBL/GenBank/DDBJ whole genome shotgun (WGS) entry which is preliminary data.</text>
</comment>
<sequence length="54" mass="5762">MTFISLDDPAVQAAQDREPSTDPLPAAHPDDPMYLVFTSGSTGTPKGFWAPTGR</sequence>
<proteinExistence type="predicted"/>
<evidence type="ECO:0000259" key="2">
    <source>
        <dbReference type="Pfam" id="PF00501"/>
    </source>
</evidence>
<evidence type="ECO:0000256" key="1">
    <source>
        <dbReference type="SAM" id="MobiDB-lite"/>
    </source>
</evidence>
<organism evidence="3 4">
    <name type="scientific">Mycobacterium kansasii</name>
    <dbReference type="NCBI Taxonomy" id="1768"/>
    <lineage>
        <taxon>Bacteria</taxon>
        <taxon>Bacillati</taxon>
        <taxon>Actinomycetota</taxon>
        <taxon>Actinomycetes</taxon>
        <taxon>Mycobacteriales</taxon>
        <taxon>Mycobacteriaceae</taxon>
        <taxon>Mycobacterium</taxon>
    </lineage>
</organism>
<dbReference type="Pfam" id="PF00501">
    <property type="entry name" value="AMP-binding"/>
    <property type="match status" value="1"/>
</dbReference>
<protein>
    <submittedName>
        <fullName evidence="3">AMP-binding enzyme family protein</fullName>
    </submittedName>
</protein>
<evidence type="ECO:0000313" key="4">
    <source>
        <dbReference type="Proteomes" id="UP000189229"/>
    </source>
</evidence>
<gene>
    <name evidence="3" type="ORF">BZL30_2347</name>
</gene>
<evidence type="ECO:0000313" key="3">
    <source>
        <dbReference type="EMBL" id="OOK78903.1"/>
    </source>
</evidence>
<name>A0A1V3XI59_MYCKA</name>
<feature type="domain" description="AMP-dependent synthetase/ligase" evidence="2">
    <location>
        <begin position="14"/>
        <end position="47"/>
    </location>
</feature>
<dbReference type="PROSITE" id="PS00455">
    <property type="entry name" value="AMP_BINDING"/>
    <property type="match status" value="1"/>
</dbReference>
<dbReference type="SUPFAM" id="SSF56801">
    <property type="entry name" value="Acetyl-CoA synthetase-like"/>
    <property type="match status" value="1"/>
</dbReference>
<dbReference type="AlphaFoldDB" id="A0A1V3XI59"/>
<dbReference type="InterPro" id="IPR020845">
    <property type="entry name" value="AMP-binding_CS"/>
</dbReference>
<dbReference type="EMBL" id="MVBM01000002">
    <property type="protein sequence ID" value="OOK78903.1"/>
    <property type="molecule type" value="Genomic_DNA"/>
</dbReference>
<dbReference type="InterPro" id="IPR000873">
    <property type="entry name" value="AMP-dep_synth/lig_dom"/>
</dbReference>
<reference evidence="3 4" key="1">
    <citation type="submission" date="2017-02" db="EMBL/GenBank/DDBJ databases">
        <title>Complete genome sequences of Mycobacterium kansasii strains isolated from rhesus macaques.</title>
        <authorList>
            <person name="Panda A."/>
            <person name="Nagaraj S."/>
            <person name="Zhao X."/>
            <person name="Tettelin H."/>
            <person name="Detolla L.J."/>
        </authorList>
    </citation>
    <scope>NUCLEOTIDE SEQUENCE [LARGE SCALE GENOMIC DNA]</scope>
    <source>
        <strain evidence="3 4">11-3813</strain>
    </source>
</reference>